<dbReference type="RefSeq" id="XP_060418252.1">
    <property type="nucleotide sequence ID" value="XM_060556952.1"/>
</dbReference>
<comment type="caution">
    <text evidence="1">The sequence shown here is derived from an EMBL/GenBank/DDBJ whole genome shotgun (WGS) entry which is preliminary data.</text>
</comment>
<protein>
    <submittedName>
        <fullName evidence="1">Uncharacterized protein</fullName>
    </submittedName>
</protein>
<dbReference type="Proteomes" id="UP001230504">
    <property type="component" value="Unassembled WGS sequence"/>
</dbReference>
<dbReference type="AlphaFoldDB" id="A0AAD8Q9J0"/>
<sequence>MVGPFFSLSATWLPLPPSPWQPSVETALFWGLRQQAGSINCHHESCPAEAVSSPPTAQPTLGNPAGGAHGSCPNNGELEMPRPCPCPYPCSLTLEISAGVVFLPPTGNPSLQPSRKAPSPLYLSWTTGQASGPTWSVVLCT</sequence>
<gene>
    <name evidence="1" type="ORF">LY79DRAFT_541727</name>
</gene>
<reference evidence="1" key="1">
    <citation type="submission" date="2021-06" db="EMBL/GenBank/DDBJ databases">
        <title>Comparative genomics, transcriptomics and evolutionary studies reveal genomic signatures of adaptation to plant cell wall in hemibiotrophic fungi.</title>
        <authorList>
            <consortium name="DOE Joint Genome Institute"/>
            <person name="Baroncelli R."/>
            <person name="Diaz J.F."/>
            <person name="Benocci T."/>
            <person name="Peng M."/>
            <person name="Battaglia E."/>
            <person name="Haridas S."/>
            <person name="Andreopoulos W."/>
            <person name="Labutti K."/>
            <person name="Pangilinan J."/>
            <person name="Floch G.L."/>
            <person name="Makela M.R."/>
            <person name="Henrissat B."/>
            <person name="Grigoriev I.V."/>
            <person name="Crouch J.A."/>
            <person name="De Vries R.P."/>
            <person name="Sukno S.A."/>
            <person name="Thon M.R."/>
        </authorList>
    </citation>
    <scope>NUCLEOTIDE SEQUENCE</scope>
    <source>
        <strain evidence="1">CBS 125086</strain>
    </source>
</reference>
<proteinExistence type="predicted"/>
<accession>A0AAD8Q9J0</accession>
<dbReference type="EMBL" id="JAHLJV010000008">
    <property type="protein sequence ID" value="KAK1597462.1"/>
    <property type="molecule type" value="Genomic_DNA"/>
</dbReference>
<organism evidence="1 2">
    <name type="scientific">Colletotrichum navitas</name>
    <dbReference type="NCBI Taxonomy" id="681940"/>
    <lineage>
        <taxon>Eukaryota</taxon>
        <taxon>Fungi</taxon>
        <taxon>Dikarya</taxon>
        <taxon>Ascomycota</taxon>
        <taxon>Pezizomycotina</taxon>
        <taxon>Sordariomycetes</taxon>
        <taxon>Hypocreomycetidae</taxon>
        <taxon>Glomerellales</taxon>
        <taxon>Glomerellaceae</taxon>
        <taxon>Colletotrichum</taxon>
        <taxon>Colletotrichum graminicola species complex</taxon>
    </lineage>
</organism>
<name>A0AAD8Q9J0_9PEZI</name>
<dbReference type="GeneID" id="85441192"/>
<keyword evidence="2" id="KW-1185">Reference proteome</keyword>
<evidence type="ECO:0000313" key="1">
    <source>
        <dbReference type="EMBL" id="KAK1597462.1"/>
    </source>
</evidence>
<evidence type="ECO:0000313" key="2">
    <source>
        <dbReference type="Proteomes" id="UP001230504"/>
    </source>
</evidence>